<comment type="similarity">
    <text evidence="1">Belongs to the Mu gp47/PBSX XkdT family.</text>
</comment>
<evidence type="ECO:0000256" key="1">
    <source>
        <dbReference type="ARBA" id="ARBA00038087"/>
    </source>
</evidence>
<dbReference type="Pfam" id="PF26079">
    <property type="entry name" value="Baseplate_J_C"/>
    <property type="match status" value="1"/>
</dbReference>
<dbReference type="STRING" id="94624.Bpet4427"/>
<dbReference type="EMBL" id="AM902716">
    <property type="protein sequence ID" value="CAP44778.1"/>
    <property type="molecule type" value="Genomic_DNA"/>
</dbReference>
<dbReference type="eggNOG" id="COG3299">
    <property type="taxonomic scope" value="Bacteria"/>
</dbReference>
<dbReference type="Proteomes" id="UP000001225">
    <property type="component" value="Chromosome"/>
</dbReference>
<dbReference type="InterPro" id="IPR058530">
    <property type="entry name" value="Baseplate_J-like_C"/>
</dbReference>
<feature type="domain" description="Baseplate protein J-like barrel" evidence="2">
    <location>
        <begin position="89"/>
        <end position="161"/>
    </location>
</feature>
<evidence type="ECO:0000313" key="6">
    <source>
        <dbReference type="Proteomes" id="UP000001225"/>
    </source>
</evidence>
<protein>
    <submittedName>
        <fullName evidence="5">Tail protein, putative</fullName>
    </submittedName>
</protein>
<dbReference type="InterPro" id="IPR058531">
    <property type="entry name" value="Baseplate_J_M"/>
</dbReference>
<feature type="domain" description="Baseplate J-like C-terminal" evidence="4">
    <location>
        <begin position="275"/>
        <end position="348"/>
    </location>
</feature>
<sequence>MAFKRPTLPELLTRIDQDLLSRLPGAQAELAVRTTKALAAADAGAVHGLYGYLQWLERQLFPESCDDENLSLHSAGVPRRQPAFSVGRVVFEGTDTIVIQEGTLVQRGGHEYTVTEEATISGGQATAPVRAVETGAAGDQPAGAQLSLVSPLHGVASQATVDSEGIRGGADLETYGSWRDRIMRRRARVPRGGAQGDWEGWALDVPGVTRAWEDPLGMGPGSVVVRIMADDASDGPLPSAQLLQAVWDYIESQKNVQAHVYVVAPIAVPFIPQLSVTPNTEQVRGAASQALQDLVEREGEPGGTLLISRIRSAISLAAGVEDYDLPWPTGNVPHDTGELPTWGGVQWIEG</sequence>
<dbReference type="Pfam" id="PF26078">
    <property type="entry name" value="Baseplate_J_M"/>
    <property type="match status" value="1"/>
</dbReference>
<gene>
    <name evidence="5" type="primary">gp47</name>
    <name evidence="5" type="ordered locus">Bpet4427</name>
</gene>
<reference evidence="5 6" key="1">
    <citation type="journal article" date="2008" name="BMC Genomics">
        <title>The missing link: Bordetella petrii is endowed with both the metabolic versatility of environmental bacteria and virulence traits of pathogenic Bordetellae.</title>
        <authorList>
            <person name="Gross R."/>
            <person name="Guzman C.A."/>
            <person name="Sebaihia M."/>
            <person name="Martins Dos Santos V.A."/>
            <person name="Pieper D.H."/>
            <person name="Koebnik R."/>
            <person name="Lechner M."/>
            <person name="Bartels D."/>
            <person name="Buhrmester J."/>
            <person name="Choudhuri J.V."/>
            <person name="Ebensen T."/>
            <person name="Gaigalat L."/>
            <person name="Herrmann S."/>
            <person name="Khachane A.N."/>
            <person name="Larisch C."/>
            <person name="Link S."/>
            <person name="Linke B."/>
            <person name="Meyer F."/>
            <person name="Mormann S."/>
            <person name="Nakunst D."/>
            <person name="Rueckert C."/>
            <person name="Schneiker-Bekel S."/>
            <person name="Schulze K."/>
            <person name="Vorhoelter F.J."/>
            <person name="Yevsa T."/>
            <person name="Engle J.T."/>
            <person name="Goldman W.E."/>
            <person name="Puehler A."/>
            <person name="Goebel U.B."/>
            <person name="Goesmann A."/>
            <person name="Bloecker H."/>
            <person name="Kaiser O."/>
            <person name="Martinez-Arias R."/>
        </authorList>
    </citation>
    <scope>NUCLEOTIDE SEQUENCE [LARGE SCALE GENOMIC DNA]</scope>
    <source>
        <strain evidence="6">ATCC BAA-461 / DSM 12804 / CCUG 43448 / CIP 107267 / Se-1111R</strain>
    </source>
</reference>
<dbReference type="PANTHER" id="PTHR37829:SF3">
    <property type="entry name" value="PROTEIN JAYE-RELATED"/>
    <property type="match status" value="1"/>
</dbReference>
<proteinExistence type="inferred from homology"/>
<evidence type="ECO:0000259" key="4">
    <source>
        <dbReference type="Pfam" id="PF26079"/>
    </source>
</evidence>
<accession>A9ID84</accession>
<dbReference type="AlphaFoldDB" id="A9ID84"/>
<feature type="domain" description="Baseplate J-like central" evidence="3">
    <location>
        <begin position="190"/>
        <end position="264"/>
    </location>
</feature>
<dbReference type="Pfam" id="PF04865">
    <property type="entry name" value="Baseplate_J"/>
    <property type="match status" value="1"/>
</dbReference>
<evidence type="ECO:0000259" key="3">
    <source>
        <dbReference type="Pfam" id="PF26078"/>
    </source>
</evidence>
<organism evidence="5 6">
    <name type="scientific">Bordetella petrii (strain ATCC BAA-461 / DSM 12804 / CCUG 43448 / CIP 107267 / Se-1111R)</name>
    <dbReference type="NCBI Taxonomy" id="340100"/>
    <lineage>
        <taxon>Bacteria</taxon>
        <taxon>Pseudomonadati</taxon>
        <taxon>Pseudomonadota</taxon>
        <taxon>Betaproteobacteria</taxon>
        <taxon>Burkholderiales</taxon>
        <taxon>Alcaligenaceae</taxon>
        <taxon>Bordetella</taxon>
    </lineage>
</organism>
<evidence type="ECO:0000259" key="2">
    <source>
        <dbReference type="Pfam" id="PF04865"/>
    </source>
</evidence>
<evidence type="ECO:0000313" key="5">
    <source>
        <dbReference type="EMBL" id="CAP44778.1"/>
    </source>
</evidence>
<dbReference type="InterPro" id="IPR052399">
    <property type="entry name" value="Phage_Baseplate_Assmbl_Protein"/>
</dbReference>
<keyword evidence="6" id="KW-1185">Reference proteome</keyword>
<name>A9ID84_BORPD</name>
<dbReference type="KEGG" id="bpt:Bpet4427"/>
<dbReference type="InterPro" id="IPR006949">
    <property type="entry name" value="Barrel_Baseplate_J-like"/>
</dbReference>
<dbReference type="PANTHER" id="PTHR37829">
    <property type="entry name" value="PHAGE-LIKE ELEMENT PBSX PROTEIN XKDT"/>
    <property type="match status" value="1"/>
</dbReference>